<protein>
    <submittedName>
        <fullName evidence="4">Dactylin</fullName>
    </submittedName>
</protein>
<keyword evidence="2" id="KW-0812">Transmembrane</keyword>
<feature type="transmembrane region" description="Helical" evidence="2">
    <location>
        <begin position="312"/>
        <end position="332"/>
    </location>
</feature>
<dbReference type="Pfam" id="PF12937">
    <property type="entry name" value="F-box-like"/>
    <property type="match status" value="1"/>
</dbReference>
<keyword evidence="2" id="KW-0472">Membrane</keyword>
<feature type="transmembrane region" description="Helical" evidence="2">
    <location>
        <begin position="284"/>
        <end position="305"/>
    </location>
</feature>
<comment type="caution">
    <text evidence="4">The sequence shown here is derived from an EMBL/GenBank/DDBJ whole genome shotgun (WGS) entry which is preliminary data.</text>
</comment>
<feature type="domain" description="F-box" evidence="3">
    <location>
        <begin position="75"/>
        <end position="121"/>
    </location>
</feature>
<feature type="transmembrane region" description="Helical" evidence="2">
    <location>
        <begin position="344"/>
        <end position="370"/>
    </location>
</feature>
<feature type="transmembrane region" description="Helical" evidence="2">
    <location>
        <begin position="251"/>
        <end position="272"/>
    </location>
</feature>
<feature type="transmembrane region" description="Helical" evidence="2">
    <location>
        <begin position="443"/>
        <end position="468"/>
    </location>
</feature>
<organism evidence="4 5">
    <name type="scientific">Anaeramoeba flamelloides</name>
    <dbReference type="NCBI Taxonomy" id="1746091"/>
    <lineage>
        <taxon>Eukaryota</taxon>
        <taxon>Metamonada</taxon>
        <taxon>Anaeramoebidae</taxon>
        <taxon>Anaeramoeba</taxon>
    </lineage>
</organism>
<sequence>MKSTDLLDNPRTLLEEDQEENQKEDPEITAEKQRHNYMRIQGTTLLRLPESIYDSLYRSDSLPPKEKQKTTPLNDETLDKLPMEIIWEICEYLEPVSILNLENTCTNLYDSCQDKEIWRKVCYHYQILLACDEFYVFNYLANYHIFASQKDLNAINNGDDKWVSNDKIDESLYIYEGNNNGNNELVVLTTPESREIYIENLQDPKKTLLSQMKKLKKAMIKKEKIKHRIARRREDNIRFDRYFESLWFINGWYPSCILMGIFVTLLLINLVVIEKITLTHRFWIFAPLVLPTLLFCATLILQGFYKPRFYKLFIIIGVLVYIGILNLPFYFIVVKVSDWVTWSWLKVFIPLLIFSGLVIVGALIGLIVSLFQRPRDVFVVILTSIYFALFSAFFIFLIFLGLKLDHKINWNWGYVFCPFFVLSALPSIVSWIYGFFSQSNYCIFLWAGLFFIVGTVTIWITPLLFTLWLETDRIPTFTRVLIPIYIITAGYPIAGVGGFILWIIGFFNKDFVRNFF</sequence>
<evidence type="ECO:0000313" key="5">
    <source>
        <dbReference type="Proteomes" id="UP001146793"/>
    </source>
</evidence>
<dbReference type="InterPro" id="IPR001810">
    <property type="entry name" value="F-box_dom"/>
</dbReference>
<feature type="region of interest" description="Disordered" evidence="1">
    <location>
        <begin position="1"/>
        <end position="33"/>
    </location>
</feature>
<dbReference type="InterPro" id="IPR036047">
    <property type="entry name" value="F-box-like_dom_sf"/>
</dbReference>
<feature type="transmembrane region" description="Helical" evidence="2">
    <location>
        <begin position="480"/>
        <end position="507"/>
    </location>
</feature>
<dbReference type="SMART" id="SM00256">
    <property type="entry name" value="FBOX"/>
    <property type="match status" value="1"/>
</dbReference>
<gene>
    <name evidence="4" type="ORF">M0812_20587</name>
</gene>
<accession>A0AAV7YPK0</accession>
<feature type="transmembrane region" description="Helical" evidence="2">
    <location>
        <begin position="412"/>
        <end position="436"/>
    </location>
</feature>
<dbReference type="PROSITE" id="PS50181">
    <property type="entry name" value="FBOX"/>
    <property type="match status" value="1"/>
</dbReference>
<evidence type="ECO:0000256" key="1">
    <source>
        <dbReference type="SAM" id="MobiDB-lite"/>
    </source>
</evidence>
<feature type="compositionally biased region" description="Basic and acidic residues" evidence="1">
    <location>
        <begin position="20"/>
        <end position="33"/>
    </location>
</feature>
<evidence type="ECO:0000259" key="3">
    <source>
        <dbReference type="PROSITE" id="PS50181"/>
    </source>
</evidence>
<evidence type="ECO:0000256" key="2">
    <source>
        <dbReference type="SAM" id="Phobius"/>
    </source>
</evidence>
<dbReference type="SUPFAM" id="SSF81383">
    <property type="entry name" value="F-box domain"/>
    <property type="match status" value="1"/>
</dbReference>
<feature type="transmembrane region" description="Helical" evidence="2">
    <location>
        <begin position="377"/>
        <end position="400"/>
    </location>
</feature>
<dbReference type="EMBL" id="JANTQA010000047">
    <property type="protein sequence ID" value="KAJ3431671.1"/>
    <property type="molecule type" value="Genomic_DNA"/>
</dbReference>
<reference evidence="4" key="1">
    <citation type="submission" date="2022-08" db="EMBL/GenBank/DDBJ databases">
        <title>Novel sulphate-reducing endosymbionts in the free-living metamonad Anaeramoeba.</title>
        <authorList>
            <person name="Jerlstrom-Hultqvist J."/>
            <person name="Cepicka I."/>
            <person name="Gallot-Lavallee L."/>
            <person name="Salas-Leiva D."/>
            <person name="Curtis B.A."/>
            <person name="Zahonova K."/>
            <person name="Pipaliya S."/>
            <person name="Dacks J."/>
            <person name="Roger A.J."/>
        </authorList>
    </citation>
    <scope>NUCLEOTIDE SEQUENCE</scope>
    <source>
        <strain evidence="4">Busselton2</strain>
    </source>
</reference>
<keyword evidence="2" id="KW-1133">Transmembrane helix</keyword>
<name>A0AAV7YPK0_9EUKA</name>
<evidence type="ECO:0000313" key="4">
    <source>
        <dbReference type="EMBL" id="KAJ3431671.1"/>
    </source>
</evidence>
<dbReference type="Gene3D" id="1.20.1280.50">
    <property type="match status" value="1"/>
</dbReference>
<dbReference type="Proteomes" id="UP001146793">
    <property type="component" value="Unassembled WGS sequence"/>
</dbReference>
<proteinExistence type="predicted"/>
<dbReference type="AlphaFoldDB" id="A0AAV7YPK0"/>